<evidence type="ECO:0008006" key="3">
    <source>
        <dbReference type="Google" id="ProtNLM"/>
    </source>
</evidence>
<protein>
    <recommendedName>
        <fullName evidence="3">2-phosphoglycerate kinase</fullName>
    </recommendedName>
</protein>
<dbReference type="EMBL" id="CP001098">
    <property type="protein sequence ID" value="ACL70116.1"/>
    <property type="molecule type" value="Genomic_DNA"/>
</dbReference>
<dbReference type="Proteomes" id="UP000000719">
    <property type="component" value="Chromosome"/>
</dbReference>
<accession>B8CXU7</accession>
<dbReference type="OrthoDB" id="9788481at2"/>
<dbReference type="eggNOG" id="COG2074">
    <property type="taxonomic scope" value="Bacteria"/>
</dbReference>
<dbReference type="RefSeq" id="WP_012636300.1">
    <property type="nucleotide sequence ID" value="NC_011899.1"/>
</dbReference>
<dbReference type="HOGENOM" id="CLU_133665_0_0_9"/>
<dbReference type="SUPFAM" id="SSF52540">
    <property type="entry name" value="P-loop containing nucleoside triphosphate hydrolases"/>
    <property type="match status" value="1"/>
</dbReference>
<dbReference type="InterPro" id="IPR027417">
    <property type="entry name" value="P-loop_NTPase"/>
</dbReference>
<reference evidence="1 2" key="1">
    <citation type="journal article" date="2009" name="PLoS ONE">
        <title>Genome analysis of the anaerobic thermohalophilic bacterium Halothermothrix orenii.</title>
        <authorList>
            <person name="Mavromatis K."/>
            <person name="Ivanova N."/>
            <person name="Anderson I."/>
            <person name="Lykidis A."/>
            <person name="Hooper S.D."/>
            <person name="Sun H."/>
            <person name="Kunin V."/>
            <person name="Lapidus A."/>
            <person name="Hugenholtz P."/>
            <person name="Patel B."/>
            <person name="Kyrpides N.C."/>
        </authorList>
    </citation>
    <scope>NUCLEOTIDE SEQUENCE [LARGE SCALE GENOMIC DNA]</scope>
    <source>
        <strain evidence="2">H 168 / OCM 544 / DSM 9562</strain>
    </source>
</reference>
<evidence type="ECO:0000313" key="2">
    <source>
        <dbReference type="Proteomes" id="UP000000719"/>
    </source>
</evidence>
<proteinExistence type="predicted"/>
<dbReference type="Gene3D" id="3.40.50.300">
    <property type="entry name" value="P-loop containing nucleotide triphosphate hydrolases"/>
    <property type="match status" value="1"/>
</dbReference>
<gene>
    <name evidence="1" type="ordered locus">Hore_13640</name>
</gene>
<organism evidence="1 2">
    <name type="scientific">Halothermothrix orenii (strain H 168 / OCM 544 / DSM 9562)</name>
    <dbReference type="NCBI Taxonomy" id="373903"/>
    <lineage>
        <taxon>Bacteria</taxon>
        <taxon>Bacillati</taxon>
        <taxon>Bacillota</taxon>
        <taxon>Clostridia</taxon>
        <taxon>Halanaerobiales</taxon>
        <taxon>Halothermotrichaceae</taxon>
        <taxon>Halothermothrix</taxon>
    </lineage>
</organism>
<dbReference type="KEGG" id="hor:Hore_13640"/>
<dbReference type="AlphaFoldDB" id="B8CXU7"/>
<keyword evidence="2" id="KW-1185">Reference proteome</keyword>
<evidence type="ECO:0000313" key="1">
    <source>
        <dbReference type="EMBL" id="ACL70116.1"/>
    </source>
</evidence>
<name>B8CXU7_HALOH</name>
<sequence>MVILLGGNSCTGKTLMSQKLLEKYNIPYFSIDHLKMGLYRSDSNCGFTPLDNNEVIGKKLWPIIKEMIMTIIENNQHIIIEGCYLLPHLVKDLENEYSKQIISVFLGFSSNYIKNNFTSNIIKHRSVIETRKYSEERPITQFINEHEEFRKKCIKVNTNYFEIDDNYEEEIKRVYNFIDNQISEIGFERKNI</sequence>